<dbReference type="GO" id="GO:0009055">
    <property type="term" value="F:electron transfer activity"/>
    <property type="evidence" value="ECO:0007669"/>
    <property type="project" value="InterPro"/>
</dbReference>
<evidence type="ECO:0000256" key="5">
    <source>
        <dbReference type="SAM" id="SignalP"/>
    </source>
</evidence>
<feature type="signal peptide" evidence="5">
    <location>
        <begin position="1"/>
        <end position="22"/>
    </location>
</feature>
<reference evidence="7" key="1">
    <citation type="submission" date="2023-07" db="EMBL/GenBank/DDBJ databases">
        <title>Genomic Encyclopedia of Type Strains, Phase IV (KMG-IV): sequencing the most valuable type-strain genomes for metagenomic binning, comparative biology and taxonomic classification.</title>
        <authorList>
            <person name="Goeker M."/>
        </authorList>
    </citation>
    <scope>NUCLEOTIDE SEQUENCE</scope>
    <source>
        <strain evidence="7">DSM 24202</strain>
    </source>
</reference>
<dbReference type="EMBL" id="JAUSVL010000001">
    <property type="protein sequence ID" value="MDQ0291305.1"/>
    <property type="molecule type" value="Genomic_DNA"/>
</dbReference>
<dbReference type="AlphaFoldDB" id="A0AAE3VJ19"/>
<dbReference type="InterPro" id="IPR011964">
    <property type="entry name" value="YVTN_b-propeller_repeat"/>
</dbReference>
<dbReference type="SUPFAM" id="SSF50974">
    <property type="entry name" value="Nitrous oxide reductase, N-terminal domain"/>
    <property type="match status" value="1"/>
</dbReference>
<dbReference type="SUPFAM" id="SSF46626">
    <property type="entry name" value="Cytochrome c"/>
    <property type="match status" value="2"/>
</dbReference>
<feature type="domain" description="Cytochrome c" evidence="6">
    <location>
        <begin position="509"/>
        <end position="610"/>
    </location>
</feature>
<dbReference type="RefSeq" id="WP_307263899.1">
    <property type="nucleotide sequence ID" value="NZ_JAUSVL010000001.1"/>
</dbReference>
<evidence type="ECO:0000256" key="4">
    <source>
        <dbReference type="PROSITE-ProRule" id="PRU00433"/>
    </source>
</evidence>
<dbReference type="GO" id="GO:0046872">
    <property type="term" value="F:metal ion binding"/>
    <property type="evidence" value="ECO:0007669"/>
    <property type="project" value="UniProtKB-KW"/>
</dbReference>
<dbReference type="InterPro" id="IPR051200">
    <property type="entry name" value="Host-pathogen_enzymatic-act"/>
</dbReference>
<protein>
    <submittedName>
        <fullName evidence="7">YVTN family beta-propeller protein</fullName>
    </submittedName>
</protein>
<dbReference type="InterPro" id="IPR015943">
    <property type="entry name" value="WD40/YVTN_repeat-like_dom_sf"/>
</dbReference>
<dbReference type="InterPro" id="IPR036909">
    <property type="entry name" value="Cyt_c-like_dom_sf"/>
</dbReference>
<dbReference type="PANTHER" id="PTHR47197:SF3">
    <property type="entry name" value="DIHYDRO-HEME D1 DEHYDROGENASE"/>
    <property type="match status" value="1"/>
</dbReference>
<accession>A0AAE3VJ19</accession>
<dbReference type="PANTHER" id="PTHR47197">
    <property type="entry name" value="PROTEIN NIRF"/>
    <property type="match status" value="1"/>
</dbReference>
<dbReference type="GO" id="GO:0020037">
    <property type="term" value="F:heme binding"/>
    <property type="evidence" value="ECO:0007669"/>
    <property type="project" value="InterPro"/>
</dbReference>
<dbReference type="InterPro" id="IPR011045">
    <property type="entry name" value="N2O_reductase_N"/>
</dbReference>
<keyword evidence="2 4" id="KW-0479">Metal-binding</keyword>
<dbReference type="PROSITE" id="PS51007">
    <property type="entry name" value="CYTC"/>
    <property type="match status" value="2"/>
</dbReference>
<dbReference type="Proteomes" id="UP001238163">
    <property type="component" value="Unassembled WGS sequence"/>
</dbReference>
<comment type="caution">
    <text evidence="7">The sequence shown here is derived from an EMBL/GenBank/DDBJ whole genome shotgun (WGS) entry which is preliminary data.</text>
</comment>
<evidence type="ECO:0000313" key="8">
    <source>
        <dbReference type="Proteomes" id="UP001238163"/>
    </source>
</evidence>
<dbReference type="InterPro" id="IPR009056">
    <property type="entry name" value="Cyt_c-like_dom"/>
</dbReference>
<gene>
    <name evidence="7" type="ORF">J3R75_003412</name>
</gene>
<evidence type="ECO:0000256" key="2">
    <source>
        <dbReference type="ARBA" id="ARBA00022723"/>
    </source>
</evidence>
<dbReference type="Pfam" id="PF00034">
    <property type="entry name" value="Cytochrom_C"/>
    <property type="match status" value="1"/>
</dbReference>
<name>A0AAE3VJ19_9BACT</name>
<keyword evidence="1 4" id="KW-0349">Heme</keyword>
<dbReference type="NCBIfam" id="TIGR02276">
    <property type="entry name" value="beta_rpt_yvtn"/>
    <property type="match status" value="1"/>
</dbReference>
<evidence type="ECO:0000256" key="3">
    <source>
        <dbReference type="ARBA" id="ARBA00023004"/>
    </source>
</evidence>
<dbReference type="Gene3D" id="2.130.10.10">
    <property type="entry name" value="YVTN repeat-like/Quinoprotein amine dehydrogenase"/>
    <property type="match status" value="1"/>
</dbReference>
<evidence type="ECO:0000313" key="7">
    <source>
        <dbReference type="EMBL" id="MDQ0291305.1"/>
    </source>
</evidence>
<evidence type="ECO:0000259" key="6">
    <source>
        <dbReference type="PROSITE" id="PS51007"/>
    </source>
</evidence>
<keyword evidence="5" id="KW-0732">Signal</keyword>
<proteinExistence type="predicted"/>
<feature type="chain" id="PRO_5042241485" evidence="5">
    <location>
        <begin position="23"/>
        <end position="610"/>
    </location>
</feature>
<feature type="domain" description="Cytochrome c" evidence="6">
    <location>
        <begin position="393"/>
        <end position="495"/>
    </location>
</feature>
<organism evidence="7 8">
    <name type="scientific">Oligosphaera ethanolica</name>
    <dbReference type="NCBI Taxonomy" id="760260"/>
    <lineage>
        <taxon>Bacteria</taxon>
        <taxon>Pseudomonadati</taxon>
        <taxon>Lentisphaerota</taxon>
        <taxon>Oligosphaeria</taxon>
        <taxon>Oligosphaerales</taxon>
        <taxon>Oligosphaeraceae</taxon>
        <taxon>Oligosphaera</taxon>
    </lineage>
</organism>
<dbReference type="Gene3D" id="1.10.760.10">
    <property type="entry name" value="Cytochrome c-like domain"/>
    <property type="match status" value="2"/>
</dbReference>
<sequence length="610" mass="65941">MTKTLRQYVLAVAWLVNVVAWAAPAYLSPTALVPAKDGKTLYVAEDSGKQIAVVDCQTRKVTKVYNLPGRVQNLALSPDGATLGGAVGGPDGSVSLLALPGGKARTVSVGHTPQSLVFSPDGSWAYVCNRFSNDLSVIDVARGKEIQRVPCGREPHALALAADGTKLFALNHMPMGAADGDYNSLQVEVFSLPELKALPPIRLPNGSVVGRGACASPDGRYVYVTHGLARYQLPTTQLERGWMNTNAVSVIDVAAHALLNTFLLDDVELGAANPWGIRCSMDGKMLAVVSAGSQELSVIDREALHDRLERAARNEKVTSVTAEAAMVPNDLSFLVDIRQRYALPGKGPRDVAVVNGRFWVTEYFSDCLAVVDTVALAPERVQSIPLGPALPMTAERRGEMLFNSGDICFQQWQSCGSCHPDGRADGINWDLLNDGMGNPKQTKSLLHSHVTPPTMISGIRKDAETCVAAGIRYIQFAIRPPEDAAAIDAYCRAMTPVPSPFLVKGKLSKAARRGEKLFGQAGCAACHPSDQLFTDRRQYDLGMQDDMDKGKAWDTPTLVEIWRTAPYLFDGRSKTIRELLTTHNPGDVHGRTSKLSEQELADLEAYILSH</sequence>
<keyword evidence="3 4" id="KW-0408">Iron</keyword>
<keyword evidence="8" id="KW-1185">Reference proteome</keyword>
<evidence type="ECO:0000256" key="1">
    <source>
        <dbReference type="ARBA" id="ARBA00022617"/>
    </source>
</evidence>